<evidence type="ECO:0000313" key="2">
    <source>
        <dbReference type="EMBL" id="KIM21841.1"/>
    </source>
</evidence>
<protein>
    <submittedName>
        <fullName evidence="2">Uncharacterized protein</fullName>
    </submittedName>
</protein>
<gene>
    <name evidence="2" type="ORF">M408DRAFT_29223</name>
</gene>
<reference evidence="3" key="2">
    <citation type="submission" date="2015-01" db="EMBL/GenBank/DDBJ databases">
        <title>Evolutionary Origins and Diversification of the Mycorrhizal Mutualists.</title>
        <authorList>
            <consortium name="DOE Joint Genome Institute"/>
            <consortium name="Mycorrhizal Genomics Consortium"/>
            <person name="Kohler A."/>
            <person name="Kuo A."/>
            <person name="Nagy L.G."/>
            <person name="Floudas D."/>
            <person name="Copeland A."/>
            <person name="Barry K.W."/>
            <person name="Cichocki N."/>
            <person name="Veneault-Fourrey C."/>
            <person name="LaButti K."/>
            <person name="Lindquist E.A."/>
            <person name="Lipzen A."/>
            <person name="Lundell T."/>
            <person name="Morin E."/>
            <person name="Murat C."/>
            <person name="Riley R."/>
            <person name="Ohm R."/>
            <person name="Sun H."/>
            <person name="Tunlid A."/>
            <person name="Henrissat B."/>
            <person name="Grigoriev I.V."/>
            <person name="Hibbett D.S."/>
            <person name="Martin F."/>
        </authorList>
    </citation>
    <scope>NUCLEOTIDE SEQUENCE [LARGE SCALE GENOMIC DNA]</scope>
    <source>
        <strain evidence="3">MAFF 305830</strain>
    </source>
</reference>
<name>A0A0C3ARC8_SERVB</name>
<sequence length="78" mass="8953">MNDPKKFPKNLLTALICGAVTLYVARREVDGMNRRLARLDESRKQQKAYKEWRELVEQALEPIPTPSKDTSEQASPPK</sequence>
<feature type="region of interest" description="Disordered" evidence="1">
    <location>
        <begin position="59"/>
        <end position="78"/>
    </location>
</feature>
<dbReference type="EMBL" id="KN824370">
    <property type="protein sequence ID" value="KIM21841.1"/>
    <property type="molecule type" value="Genomic_DNA"/>
</dbReference>
<proteinExistence type="predicted"/>
<reference evidence="2 3" key="1">
    <citation type="submission" date="2014-04" db="EMBL/GenBank/DDBJ databases">
        <authorList>
            <consortium name="DOE Joint Genome Institute"/>
            <person name="Kuo A."/>
            <person name="Zuccaro A."/>
            <person name="Kohler A."/>
            <person name="Nagy L.G."/>
            <person name="Floudas D."/>
            <person name="Copeland A."/>
            <person name="Barry K.W."/>
            <person name="Cichocki N."/>
            <person name="Veneault-Fourrey C."/>
            <person name="LaButti K."/>
            <person name="Lindquist E.A."/>
            <person name="Lipzen A."/>
            <person name="Lundell T."/>
            <person name="Morin E."/>
            <person name="Murat C."/>
            <person name="Sun H."/>
            <person name="Tunlid A."/>
            <person name="Henrissat B."/>
            <person name="Grigoriev I.V."/>
            <person name="Hibbett D.S."/>
            <person name="Martin F."/>
            <person name="Nordberg H.P."/>
            <person name="Cantor M.N."/>
            <person name="Hua S.X."/>
        </authorList>
    </citation>
    <scope>NUCLEOTIDE SEQUENCE [LARGE SCALE GENOMIC DNA]</scope>
    <source>
        <strain evidence="2 3">MAFF 305830</strain>
    </source>
</reference>
<accession>A0A0C3ARC8</accession>
<evidence type="ECO:0000313" key="3">
    <source>
        <dbReference type="Proteomes" id="UP000054097"/>
    </source>
</evidence>
<keyword evidence="3" id="KW-1185">Reference proteome</keyword>
<evidence type="ECO:0000256" key="1">
    <source>
        <dbReference type="SAM" id="MobiDB-lite"/>
    </source>
</evidence>
<dbReference type="HOGENOM" id="CLU_2623546_0_0_1"/>
<organism evidence="2 3">
    <name type="scientific">Serendipita vermifera MAFF 305830</name>
    <dbReference type="NCBI Taxonomy" id="933852"/>
    <lineage>
        <taxon>Eukaryota</taxon>
        <taxon>Fungi</taxon>
        <taxon>Dikarya</taxon>
        <taxon>Basidiomycota</taxon>
        <taxon>Agaricomycotina</taxon>
        <taxon>Agaricomycetes</taxon>
        <taxon>Sebacinales</taxon>
        <taxon>Serendipitaceae</taxon>
        <taxon>Serendipita</taxon>
    </lineage>
</organism>
<dbReference type="Proteomes" id="UP000054097">
    <property type="component" value="Unassembled WGS sequence"/>
</dbReference>
<dbReference type="AlphaFoldDB" id="A0A0C3ARC8"/>